<proteinExistence type="predicted"/>
<sequence length="442" mass="49191">MTTVSALSAYTTPDNVNYRHEPIDVSCETVIKFNVKACHDAHLQLRKIPGDTTSDTYEVVLHGWEENPSSAIREQGMIKANFSGAILSCNEGKPFWVSWANGIVEVGKGHVYAEDRFMVWEDPTPHDVNAVNFVTGWGATGTWELVGVDLPSKLTASECDNKVQTTEESTLSNYVTTSSSKLTIPDEVTTASTNPPITQYDVTTASTNQPTKPYDVSTASTNRRTAQYNMTTASTNRRTSPFDATTASTNGRNTQYNMTTASTNRRTTQYSMTTASTNRRTTQYSMTTASTNRRTTPFDVTTASTNRRTTPFDVIRASTSLPTSPNDVTTVSNKIQTTLNNMAERANNPPITRHSINSRNPIFLKELVDDELEAEIYEPIKRKEQEPEEAEYAALIGIPPFVILVIVIGFIVVSDSRILWKDLRKGFRNVRSTVYFFIGRNH</sequence>
<keyword evidence="2" id="KW-0472">Membrane</keyword>
<name>A0A8S4NI52_OWEFU</name>
<keyword evidence="2" id="KW-0812">Transmembrane</keyword>
<feature type="region of interest" description="Disordered" evidence="1">
    <location>
        <begin position="187"/>
        <end position="217"/>
    </location>
</feature>
<evidence type="ECO:0000313" key="5">
    <source>
        <dbReference type="Proteomes" id="UP000749559"/>
    </source>
</evidence>
<evidence type="ECO:0000256" key="1">
    <source>
        <dbReference type="SAM" id="MobiDB-lite"/>
    </source>
</evidence>
<evidence type="ECO:0000313" key="4">
    <source>
        <dbReference type="EMBL" id="CAH1780979.1"/>
    </source>
</evidence>
<reference evidence="4" key="1">
    <citation type="submission" date="2022-03" db="EMBL/GenBank/DDBJ databases">
        <authorList>
            <person name="Martin C."/>
        </authorList>
    </citation>
    <scope>NUCLEOTIDE SEQUENCE</scope>
</reference>
<feature type="domain" description="Farnesoic acid O-methyl transferase" evidence="3">
    <location>
        <begin position="25"/>
        <end position="145"/>
    </location>
</feature>
<gene>
    <name evidence="4" type="ORF">OFUS_LOCUS7606</name>
</gene>
<dbReference type="OrthoDB" id="6092539at2759"/>
<evidence type="ECO:0000259" key="3">
    <source>
        <dbReference type="Pfam" id="PF12248"/>
    </source>
</evidence>
<feature type="transmembrane region" description="Helical" evidence="2">
    <location>
        <begin position="392"/>
        <end position="414"/>
    </location>
</feature>
<dbReference type="EMBL" id="CAIIXF020000004">
    <property type="protein sequence ID" value="CAH1780979.1"/>
    <property type="molecule type" value="Genomic_DNA"/>
</dbReference>
<feature type="compositionally biased region" description="Polar residues" evidence="1">
    <location>
        <begin position="189"/>
        <end position="217"/>
    </location>
</feature>
<comment type="caution">
    <text evidence="4">The sequence shown here is derived from an EMBL/GenBank/DDBJ whole genome shotgun (WGS) entry which is preliminary data.</text>
</comment>
<feature type="region of interest" description="Disordered" evidence="1">
    <location>
        <begin position="231"/>
        <end position="257"/>
    </location>
</feature>
<dbReference type="Proteomes" id="UP000749559">
    <property type="component" value="Unassembled WGS sequence"/>
</dbReference>
<protein>
    <recommendedName>
        <fullName evidence="3">Farnesoic acid O-methyl transferase domain-containing protein</fullName>
    </recommendedName>
</protein>
<dbReference type="InterPro" id="IPR022041">
    <property type="entry name" value="Methyltransf_FA"/>
</dbReference>
<evidence type="ECO:0000256" key="2">
    <source>
        <dbReference type="SAM" id="Phobius"/>
    </source>
</evidence>
<organism evidence="4 5">
    <name type="scientific">Owenia fusiformis</name>
    <name type="common">Polychaete worm</name>
    <dbReference type="NCBI Taxonomy" id="6347"/>
    <lineage>
        <taxon>Eukaryota</taxon>
        <taxon>Metazoa</taxon>
        <taxon>Spiralia</taxon>
        <taxon>Lophotrochozoa</taxon>
        <taxon>Annelida</taxon>
        <taxon>Polychaeta</taxon>
        <taxon>Sedentaria</taxon>
        <taxon>Canalipalpata</taxon>
        <taxon>Sabellida</taxon>
        <taxon>Oweniida</taxon>
        <taxon>Oweniidae</taxon>
        <taxon>Owenia</taxon>
    </lineage>
</organism>
<keyword evidence="2" id="KW-1133">Transmembrane helix</keyword>
<accession>A0A8S4NI52</accession>
<dbReference type="Pfam" id="PF12248">
    <property type="entry name" value="Methyltransf_FA"/>
    <property type="match status" value="1"/>
</dbReference>
<keyword evidence="5" id="KW-1185">Reference proteome</keyword>
<dbReference type="AlphaFoldDB" id="A0A8S4NI52"/>